<keyword evidence="3" id="KW-0378">Hydrolase</keyword>
<evidence type="ECO:0000256" key="3">
    <source>
        <dbReference type="ARBA" id="ARBA00022801"/>
    </source>
</evidence>
<dbReference type="Pfam" id="PF01026">
    <property type="entry name" value="TatD_DNase"/>
    <property type="match status" value="1"/>
</dbReference>
<keyword evidence="6" id="KW-1185">Reference proteome</keyword>
<keyword evidence="2 4" id="KW-0479">Metal-binding</keyword>
<dbReference type="Gene3D" id="3.20.20.140">
    <property type="entry name" value="Metal-dependent hydrolases"/>
    <property type="match status" value="1"/>
</dbReference>
<dbReference type="OrthoDB" id="9810005at2"/>
<dbReference type="PROSITE" id="PS01090">
    <property type="entry name" value="TATD_2"/>
    <property type="match status" value="1"/>
</dbReference>
<protein>
    <submittedName>
        <fullName evidence="5">DNAase</fullName>
    </submittedName>
</protein>
<dbReference type="GO" id="GO:0005829">
    <property type="term" value="C:cytosol"/>
    <property type="evidence" value="ECO:0007669"/>
    <property type="project" value="TreeGrafter"/>
</dbReference>
<dbReference type="InterPro" id="IPR032466">
    <property type="entry name" value="Metal_Hydrolase"/>
</dbReference>
<reference evidence="5 6" key="1">
    <citation type="submission" date="2016-08" db="EMBL/GenBank/DDBJ databases">
        <title>Evolution of the type three secretion system and type three effector repertoires in Xanthomonas.</title>
        <authorList>
            <person name="Merda D."/>
            <person name="Briand M."/>
            <person name="Bosis E."/>
            <person name="Rousseau C."/>
            <person name="Portier P."/>
            <person name="Jacques M.-A."/>
            <person name="Fischer-Le Saux M."/>
        </authorList>
    </citation>
    <scope>NUCLEOTIDE SEQUENCE [LARGE SCALE GENOMIC DNA]</scope>
    <source>
        <strain evidence="5 6">CFBP 4691</strain>
    </source>
</reference>
<proteinExistence type="inferred from homology"/>
<accession>A0A2S6ZGI7</accession>
<dbReference type="GO" id="GO:0046872">
    <property type="term" value="F:metal ion binding"/>
    <property type="evidence" value="ECO:0007669"/>
    <property type="project" value="UniProtKB-KW"/>
</dbReference>
<evidence type="ECO:0000313" key="5">
    <source>
        <dbReference type="EMBL" id="PPT91362.1"/>
    </source>
</evidence>
<dbReference type="CDD" id="cd01310">
    <property type="entry name" value="TatD_DNAse"/>
    <property type="match status" value="1"/>
</dbReference>
<dbReference type="Proteomes" id="UP000239898">
    <property type="component" value="Unassembled WGS sequence"/>
</dbReference>
<evidence type="ECO:0000256" key="1">
    <source>
        <dbReference type="ARBA" id="ARBA00009275"/>
    </source>
</evidence>
<feature type="binding site" evidence="4">
    <location>
        <position position="9"/>
    </location>
    <ligand>
        <name>a divalent metal cation</name>
        <dbReference type="ChEBI" id="CHEBI:60240"/>
        <label>1</label>
    </ligand>
</feature>
<organism evidence="5 6">
    <name type="scientific">Xanthomonas theicola</name>
    <dbReference type="NCBI Taxonomy" id="56464"/>
    <lineage>
        <taxon>Bacteria</taxon>
        <taxon>Pseudomonadati</taxon>
        <taxon>Pseudomonadota</taxon>
        <taxon>Gammaproteobacteria</taxon>
        <taxon>Lysobacterales</taxon>
        <taxon>Lysobacteraceae</taxon>
        <taxon>Xanthomonas</taxon>
    </lineage>
</organism>
<feature type="binding site" evidence="4">
    <location>
        <position position="92"/>
    </location>
    <ligand>
        <name>a divalent metal cation</name>
        <dbReference type="ChEBI" id="CHEBI:60240"/>
        <label>1</label>
    </ligand>
</feature>
<feature type="binding site" evidence="4">
    <location>
        <position position="7"/>
    </location>
    <ligand>
        <name>a divalent metal cation</name>
        <dbReference type="ChEBI" id="CHEBI:60240"/>
        <label>1</label>
    </ligand>
</feature>
<dbReference type="InterPro" id="IPR018228">
    <property type="entry name" value="DNase_TatD-rel_CS"/>
</dbReference>
<dbReference type="RefSeq" id="WP_128419926.1">
    <property type="nucleotide sequence ID" value="NZ_CP049017.1"/>
</dbReference>
<dbReference type="FunFam" id="3.20.20.140:FF:000005">
    <property type="entry name" value="TatD family hydrolase"/>
    <property type="match status" value="1"/>
</dbReference>
<dbReference type="PANTHER" id="PTHR46124">
    <property type="entry name" value="D-AMINOACYL-TRNA DEACYLASE"/>
    <property type="match status" value="1"/>
</dbReference>
<dbReference type="PANTHER" id="PTHR46124:SF3">
    <property type="entry name" value="HYDROLASE"/>
    <property type="match status" value="1"/>
</dbReference>
<evidence type="ECO:0000256" key="2">
    <source>
        <dbReference type="ARBA" id="ARBA00022723"/>
    </source>
</evidence>
<feature type="binding site" evidence="4">
    <location>
        <position position="201"/>
    </location>
    <ligand>
        <name>a divalent metal cation</name>
        <dbReference type="ChEBI" id="CHEBI:60240"/>
        <label>1</label>
    </ligand>
</feature>
<gene>
    <name evidence="5" type="ORF">XthCFBP4691_07955</name>
</gene>
<dbReference type="EMBL" id="MIGX01000028">
    <property type="protein sequence ID" value="PPT91362.1"/>
    <property type="molecule type" value="Genomic_DNA"/>
</dbReference>
<evidence type="ECO:0000256" key="4">
    <source>
        <dbReference type="PIRSR" id="PIRSR005902-1"/>
    </source>
</evidence>
<feature type="binding site" evidence="4">
    <location>
        <position position="128"/>
    </location>
    <ligand>
        <name>a divalent metal cation</name>
        <dbReference type="ChEBI" id="CHEBI:60240"/>
        <label>2</label>
    </ligand>
</feature>
<dbReference type="SUPFAM" id="SSF51556">
    <property type="entry name" value="Metallo-dependent hydrolases"/>
    <property type="match status" value="1"/>
</dbReference>
<dbReference type="InterPro" id="IPR001130">
    <property type="entry name" value="TatD-like"/>
</dbReference>
<sequence length="260" mass="28463">MQLIDSHCHLDANAFDGDRAAVVARAQAAGVAAQVVPAVTAAAWPKLREVCAAADLYPAYGLHPLFLDRHRPAHLALLAEWIARERPCAVGECGLDFFVDGLDATEQHRYFDGQLRLAREFDLPVIVHARRAVDAVILAIRKVGRLRGVVHSFAGSAEQARQLQSLDFLIGLGGPVTYQRAQRLRRLAAELPMPQLLLETDAPDQPDADIHGQRNEPARLRTVLDTIAALRGQPAAEIAEQTTRNAQRLFGLDRIAAPLH</sequence>
<comment type="caution">
    <text evidence="5">The sequence shown here is derived from an EMBL/GenBank/DDBJ whole genome shotgun (WGS) entry which is preliminary data.</text>
</comment>
<comment type="similarity">
    <text evidence="1">Belongs to the metallo-dependent hydrolases superfamily. TatD-type hydrolase family.</text>
</comment>
<dbReference type="PIRSF" id="PIRSF005902">
    <property type="entry name" value="DNase_TatD"/>
    <property type="match status" value="1"/>
</dbReference>
<feature type="binding site" evidence="4">
    <location>
        <position position="151"/>
    </location>
    <ligand>
        <name>a divalent metal cation</name>
        <dbReference type="ChEBI" id="CHEBI:60240"/>
        <label>2</label>
    </ligand>
</feature>
<dbReference type="PROSITE" id="PS01137">
    <property type="entry name" value="TATD_1"/>
    <property type="match status" value="1"/>
</dbReference>
<dbReference type="GO" id="GO:0016788">
    <property type="term" value="F:hydrolase activity, acting on ester bonds"/>
    <property type="evidence" value="ECO:0007669"/>
    <property type="project" value="InterPro"/>
</dbReference>
<dbReference type="PROSITE" id="PS01091">
    <property type="entry name" value="TATD_3"/>
    <property type="match status" value="1"/>
</dbReference>
<evidence type="ECO:0000313" key="6">
    <source>
        <dbReference type="Proteomes" id="UP000239898"/>
    </source>
</evidence>
<name>A0A2S6ZGI7_9XANT</name>
<dbReference type="AlphaFoldDB" id="A0A2S6ZGI7"/>